<feature type="region of interest" description="Disordered" evidence="1">
    <location>
        <begin position="1138"/>
        <end position="1187"/>
    </location>
</feature>
<sequence>MLKRRQIRTIKRAFRKLFKRTWNSVITVSKSVVDWFLRTVLLIGVSKGRQAHAKAGFVLPTVALLLVVVALVIGSILFRTGSRTNQVINERNQQVIYNAATPAIDRAKAKLEYLFKKDDRLPNTTPSEAQLLSAILNDGQNGISQLPDADNPYKFVDETQVQLAGQNAPAWKYNTDVDGNGTNETVVYSILLKTKDPLDASNPSVKREDSGPNATKNKADKLVVRNGPITVQKAADPDCDRLNLAPESGWDLVGTGSLRKTFQVDAVVVSNNNGNRTVSTLEFQQDRELARANKWGAWFRYDLHIYPTPPFRWNGAMHTEGSLYLGPTNADSIQSYLISARTSCLYNPASNSEITLGRIEANNTISFAGQVVNGALGISGRNQEATVHIHGDPQDSTSSTTKISGGTDSVSSGSLKDYALNPVILFTEDKSKAVGGSGTGIEYSVDRWRTEETLTNTRLRANSEDPPYVDDTYRADDRLGPKPKFNLEGRDNDFELNDSNRKNGTPISSAGLNSDQLDQMTRNDPKPNDDERKTIGLDGYWERRARLEGLRILVGQRLELGNTNGWGTTDFNGDDTQLNRGSDANEFDPLYPIYKSQLPNPPSNPTGIPHLQQQRRSLRDNLAAVQATAVYHYIYMPGDNKGYFPVACLATTAHPGTQTTIDNSKNFSLAARTGNPNSYYYQYDPNGLISDFFTGRGTNGWEFNIAPRSEFQNSGSEIRKALKNLGNFAGDYVSNTKSGAFPPTQEGGRVHPDPYLAMWGNFSNLRRAIQDPANNPLDGQMSLADQSYMHTAGCALGMLAYNVNYFEKYDKDKYAANRTELETLNTALQADLGSGADKGLADGTTPDMYISKLTLSANDKKLVLLINQREQIARDRKFGFAASPGSKLRGFPTSTPLPAQPNKYQYVVQYIGDVPVGSPAETFEFGGKIYTKLGDDVTNFKTFNSGCDFSSATGNNFFGYGTPLTKDDEKRFIRLATAFCSTQPKFPSLYYVFPTDTHDRTSGAGITQPNTEPYIDRTTGANDIPINGNFEQVNIASLADQFRPKNTGEWILPTGGSPNVTLNPDTFKITRPETGDLYVPFLDKGVFDGREMLSTRFLDIDLNRLRQNTVPPENADNWFPRTGIIYAFREDAVREDAIARPNGGDYTDPNSPIKSDARSTENPTDPQVKNNGISPKPVDFYPDPDRRTYGFRLRNGEDLRREQSNPRGITFISDNPVAILGNFNLHSQEEFTQTLNDDFSNFYTRDNLNSNFATTGGDTWRTAEILTDALYTLSNNFVDGTIEDGLRNNGNMSYRGLGSNPRTSPPVSPIYWIREDGSASEVSSASSIKIFRDGNPRHCQNQAPPINYCRPENQTLPVIVDADLSADTRRDNLNAATRTEINTVIVGGTVPARENQGNGGLNNFPRFLENWNGRDLKIRGSFIQLNFSTYSTASYDQDAFEPDLNPDAAERAFHSRPPNRLWGYDVALQYAPAGPLSRRFITAETPRSEFYEEPKANDPYICNLRKAIAGDTSQGLESQAQVNQECP</sequence>
<evidence type="ECO:0000313" key="3">
    <source>
        <dbReference type="EMBL" id="MFB2837632.1"/>
    </source>
</evidence>
<evidence type="ECO:0000256" key="1">
    <source>
        <dbReference type="SAM" id="MobiDB-lite"/>
    </source>
</evidence>
<feature type="compositionally biased region" description="Basic and acidic residues" evidence="1">
    <location>
        <begin position="521"/>
        <end position="535"/>
    </location>
</feature>
<dbReference type="InterPro" id="IPR049774">
    <property type="entry name" value="EPS_HpsA-like"/>
</dbReference>
<evidence type="ECO:0000313" key="4">
    <source>
        <dbReference type="Proteomes" id="UP001576780"/>
    </source>
</evidence>
<keyword evidence="2" id="KW-1133">Transmembrane helix</keyword>
<keyword evidence="2" id="KW-0812">Transmembrane</keyword>
<dbReference type="Proteomes" id="UP001576780">
    <property type="component" value="Unassembled WGS sequence"/>
</dbReference>
<proteinExistence type="predicted"/>
<dbReference type="RefSeq" id="WP_413279973.1">
    <property type="nucleotide sequence ID" value="NZ_JBHFNT010000217.1"/>
</dbReference>
<evidence type="ECO:0000256" key="2">
    <source>
        <dbReference type="SAM" id="Phobius"/>
    </source>
</evidence>
<feature type="compositionally biased region" description="Polar residues" evidence="1">
    <location>
        <begin position="1160"/>
        <end position="1173"/>
    </location>
</feature>
<keyword evidence="4" id="KW-1185">Reference proteome</keyword>
<feature type="compositionally biased region" description="Low complexity" evidence="1">
    <location>
        <begin position="395"/>
        <end position="409"/>
    </location>
</feature>
<feature type="transmembrane region" description="Helical" evidence="2">
    <location>
        <begin position="57"/>
        <end position="78"/>
    </location>
</feature>
<accession>A0ABV4WRY9</accession>
<gene>
    <name evidence="3" type="primary">hpsA</name>
    <name evidence="3" type="ORF">ACE1CA_24140</name>
</gene>
<feature type="compositionally biased region" description="Polar residues" evidence="1">
    <location>
        <begin position="502"/>
        <end position="520"/>
    </location>
</feature>
<name>A0ABV4WRY9_9CYAN</name>
<feature type="compositionally biased region" description="Basic and acidic residues" evidence="1">
    <location>
        <begin position="471"/>
        <end position="501"/>
    </location>
</feature>
<protein>
    <submittedName>
        <fullName evidence="3">Hormogonium polysaccharide biosynthesis protein HpsA</fullName>
    </submittedName>
</protein>
<comment type="caution">
    <text evidence="3">The sequence shown here is derived from an EMBL/GenBank/DDBJ whole genome shotgun (WGS) entry which is preliminary data.</text>
</comment>
<keyword evidence="2" id="KW-0472">Membrane</keyword>
<feature type="region of interest" description="Disordered" evidence="1">
    <location>
        <begin position="388"/>
        <end position="411"/>
    </location>
</feature>
<dbReference type="EMBL" id="JBHFNT010000217">
    <property type="protein sequence ID" value="MFB2837632.1"/>
    <property type="molecule type" value="Genomic_DNA"/>
</dbReference>
<reference evidence="3 4" key="1">
    <citation type="submission" date="2024-09" db="EMBL/GenBank/DDBJ databases">
        <title>Floridaenema gen nov. (Aerosakkonemataceae, Aerosakkonematales ord. nov., Cyanobacteria) from benthic tropical and subtropical fresh waters, with the description of four new species.</title>
        <authorList>
            <person name="Moretto J.A."/>
            <person name="Berthold D.E."/>
            <person name="Lefler F.W."/>
            <person name="Huang I.-S."/>
            <person name="Laughinghouse H. IV."/>
        </authorList>
    </citation>
    <scope>NUCLEOTIDE SEQUENCE [LARGE SCALE GENOMIC DNA]</scope>
    <source>
        <strain evidence="3 4">BLCC-F167</strain>
    </source>
</reference>
<feature type="region of interest" description="Disordered" evidence="1">
    <location>
        <begin position="456"/>
        <end position="535"/>
    </location>
</feature>
<dbReference type="NCBIfam" id="NF038301">
    <property type="entry name" value="EPS_HpsA"/>
    <property type="match status" value="1"/>
</dbReference>
<organism evidence="3 4">
    <name type="scientific">Floridaenema evergladense BLCC-F167</name>
    <dbReference type="NCBI Taxonomy" id="3153639"/>
    <lineage>
        <taxon>Bacteria</taxon>
        <taxon>Bacillati</taxon>
        <taxon>Cyanobacteriota</taxon>
        <taxon>Cyanophyceae</taxon>
        <taxon>Oscillatoriophycideae</taxon>
        <taxon>Aerosakkonematales</taxon>
        <taxon>Aerosakkonemataceae</taxon>
        <taxon>Floridanema</taxon>
        <taxon>Floridanema evergladense</taxon>
    </lineage>
</organism>
<feature type="region of interest" description="Disordered" evidence="1">
    <location>
        <begin position="198"/>
        <end position="221"/>
    </location>
</feature>